<accession>A0ABD5Q5N1</accession>
<dbReference type="Gene3D" id="3.20.20.70">
    <property type="entry name" value="Aldolase class I"/>
    <property type="match status" value="1"/>
</dbReference>
<keyword evidence="2" id="KW-0808">Transferase</keyword>
<comment type="similarity">
    <text evidence="1">Belongs to the alpha-IPM synthase/homocitrate synthase family.</text>
</comment>
<dbReference type="InterPro" id="IPR054691">
    <property type="entry name" value="LeuA/HCS_post-cat"/>
</dbReference>
<dbReference type="SUPFAM" id="SSF51569">
    <property type="entry name" value="Aldolase"/>
    <property type="match status" value="1"/>
</dbReference>
<evidence type="ECO:0000313" key="6">
    <source>
        <dbReference type="Proteomes" id="UP001595945"/>
    </source>
</evidence>
<comment type="caution">
    <text evidence="5">The sequence shown here is derived from an EMBL/GenBank/DDBJ whole genome shotgun (WGS) entry which is preliminary data.</text>
</comment>
<dbReference type="GO" id="GO:0043436">
    <property type="term" value="P:oxoacid metabolic process"/>
    <property type="evidence" value="ECO:0007669"/>
    <property type="project" value="UniProtKB-ARBA"/>
</dbReference>
<sequence>MTITFKDLTLREGSQVPGLEITDDVGKRVLEGLARVDVGRVEVSFPRAAPREELYRHAESLGLRTAALARAVPADVDAALDVEPDEIEVIVNSSDVQLEHALGKTREESLDLLRENVERAVEGGVAAGATLMDAVRADNDHLRAEARVVRDAGGRHVTLADTTGAGDPEAVRETVAAVTDEVGGELAVTIHTHDDMGVATANAVAGVEAGADSVDATVGGVGERAGNAPLEEVAVLGSEHGDDVALELTELVPACREILDALDVDYEGKPVLGREGYRHESGLHTAAMLREPSTYEPFDPERYGAQRELLFGRGTGRGGVRALLDAAGLEATDEQVAIGREALRDAAAERGEPLSREAAAEVVAEAVES</sequence>
<dbReference type="GO" id="GO:0004410">
    <property type="term" value="F:homocitrate synthase activity"/>
    <property type="evidence" value="ECO:0007669"/>
    <property type="project" value="UniProtKB-EC"/>
</dbReference>
<dbReference type="EMBL" id="JBHSHT010000002">
    <property type="protein sequence ID" value="MFC4826016.1"/>
    <property type="molecule type" value="Genomic_DNA"/>
</dbReference>
<dbReference type="Proteomes" id="UP001595945">
    <property type="component" value="Unassembled WGS sequence"/>
</dbReference>
<dbReference type="Pfam" id="PF22617">
    <property type="entry name" value="HCS_D2"/>
    <property type="match status" value="1"/>
</dbReference>
<dbReference type="PANTHER" id="PTHR42880:SF1">
    <property type="entry name" value="ISOPROPYLMALATE_HOMOCITRATE_CITRAMALATE SYNTHASE FAMILY PROTEIN"/>
    <property type="match status" value="1"/>
</dbReference>
<organism evidence="5 6">
    <name type="scientific">Halorussus aquaticus</name>
    <dbReference type="NCBI Taxonomy" id="2953748"/>
    <lineage>
        <taxon>Archaea</taxon>
        <taxon>Methanobacteriati</taxon>
        <taxon>Methanobacteriota</taxon>
        <taxon>Stenosarchaea group</taxon>
        <taxon>Halobacteria</taxon>
        <taxon>Halobacteriales</taxon>
        <taxon>Haladaptataceae</taxon>
        <taxon>Halorussus</taxon>
    </lineage>
</organism>
<evidence type="ECO:0000256" key="3">
    <source>
        <dbReference type="ARBA" id="ARBA00048363"/>
    </source>
</evidence>
<dbReference type="InterPro" id="IPR013785">
    <property type="entry name" value="Aldolase_TIM"/>
</dbReference>
<feature type="domain" description="Pyruvate carboxyltransferase" evidence="4">
    <location>
        <begin position="3"/>
        <end position="252"/>
    </location>
</feature>
<keyword evidence="6" id="KW-1185">Reference proteome</keyword>
<proteinExistence type="inferred from homology"/>
<evidence type="ECO:0000313" key="5">
    <source>
        <dbReference type="EMBL" id="MFC4826016.1"/>
    </source>
</evidence>
<dbReference type="PANTHER" id="PTHR42880">
    <property type="entry name" value="HOMOCITRATE SYNTHASE"/>
    <property type="match status" value="1"/>
</dbReference>
<name>A0ABD5Q5N1_9EURY</name>
<dbReference type="RefSeq" id="WP_379793655.1">
    <property type="nucleotide sequence ID" value="NZ_JBHSHT010000002.1"/>
</dbReference>
<evidence type="ECO:0000259" key="4">
    <source>
        <dbReference type="PROSITE" id="PS50991"/>
    </source>
</evidence>
<reference evidence="5 6" key="1">
    <citation type="journal article" date="2019" name="Int. J. Syst. Evol. Microbiol.">
        <title>The Global Catalogue of Microorganisms (GCM) 10K type strain sequencing project: providing services to taxonomists for standard genome sequencing and annotation.</title>
        <authorList>
            <consortium name="The Broad Institute Genomics Platform"/>
            <consortium name="The Broad Institute Genome Sequencing Center for Infectious Disease"/>
            <person name="Wu L."/>
            <person name="Ma J."/>
        </authorList>
    </citation>
    <scope>NUCLEOTIDE SEQUENCE [LARGE SCALE GENOMIC DNA]</scope>
    <source>
        <strain evidence="5 6">XZYJ18</strain>
    </source>
</reference>
<dbReference type="Pfam" id="PF00682">
    <property type="entry name" value="HMGL-like"/>
    <property type="match status" value="1"/>
</dbReference>
<protein>
    <submittedName>
        <fullName evidence="5">Citramalate synthase</fullName>
    </submittedName>
</protein>
<dbReference type="Gene3D" id="1.10.238.260">
    <property type="match status" value="1"/>
</dbReference>
<dbReference type="AlphaFoldDB" id="A0ABD5Q5N1"/>
<dbReference type="InterPro" id="IPR000891">
    <property type="entry name" value="PYR_CT"/>
</dbReference>
<evidence type="ECO:0000256" key="1">
    <source>
        <dbReference type="ARBA" id="ARBA00006154"/>
    </source>
</evidence>
<dbReference type="PROSITE" id="PS00816">
    <property type="entry name" value="AIPM_HOMOCIT_SYNTH_2"/>
    <property type="match status" value="1"/>
</dbReference>
<comment type="catalytic activity">
    <reaction evidence="3">
        <text>acetyl-CoA + 2-oxoglutarate + H2O = (2R)-homocitrate + CoA + H(+)</text>
        <dbReference type="Rhea" id="RHEA:12929"/>
        <dbReference type="ChEBI" id="CHEBI:15377"/>
        <dbReference type="ChEBI" id="CHEBI:15378"/>
        <dbReference type="ChEBI" id="CHEBI:16810"/>
        <dbReference type="ChEBI" id="CHEBI:57287"/>
        <dbReference type="ChEBI" id="CHEBI:57288"/>
        <dbReference type="ChEBI" id="CHEBI:58884"/>
        <dbReference type="EC" id="2.3.3.14"/>
    </reaction>
    <physiologicalReaction direction="left-to-right" evidence="3">
        <dbReference type="Rhea" id="RHEA:12930"/>
    </physiologicalReaction>
</comment>
<gene>
    <name evidence="5" type="ORF">ACFO9K_17305</name>
</gene>
<dbReference type="PROSITE" id="PS50991">
    <property type="entry name" value="PYR_CT"/>
    <property type="match status" value="1"/>
</dbReference>
<dbReference type="InterPro" id="IPR002034">
    <property type="entry name" value="AIPM/Hcit_synth_CS"/>
</dbReference>
<evidence type="ECO:0000256" key="2">
    <source>
        <dbReference type="ARBA" id="ARBA00022679"/>
    </source>
</evidence>